<dbReference type="SMART" id="SM00861">
    <property type="entry name" value="Transket_pyr"/>
    <property type="match status" value="1"/>
</dbReference>
<dbReference type="InterPro" id="IPR009014">
    <property type="entry name" value="Transketo_C/PFOR_II"/>
</dbReference>
<dbReference type="PROSITE" id="PS00802">
    <property type="entry name" value="TRANSKETOLASE_2"/>
    <property type="match status" value="1"/>
</dbReference>
<evidence type="ECO:0000256" key="5">
    <source>
        <dbReference type="ARBA" id="ARBA00022679"/>
    </source>
</evidence>
<evidence type="ECO:0000256" key="4">
    <source>
        <dbReference type="ARBA" id="ARBA00007131"/>
    </source>
</evidence>
<feature type="domain" description="Transketolase-like pyrimidine-binding" evidence="9">
    <location>
        <begin position="374"/>
        <end position="545"/>
    </location>
</feature>
<dbReference type="CDD" id="cd02012">
    <property type="entry name" value="TPP_TK"/>
    <property type="match status" value="1"/>
</dbReference>
<evidence type="ECO:0000313" key="11">
    <source>
        <dbReference type="Proteomes" id="UP001274830"/>
    </source>
</evidence>
<evidence type="ECO:0000256" key="8">
    <source>
        <dbReference type="ARBA" id="ARBA00023052"/>
    </source>
</evidence>
<evidence type="ECO:0000256" key="7">
    <source>
        <dbReference type="ARBA" id="ARBA00022842"/>
    </source>
</evidence>
<reference evidence="10" key="1">
    <citation type="submission" date="2023-07" db="EMBL/GenBank/DDBJ databases">
        <title>Black Yeasts Isolated from many extreme environments.</title>
        <authorList>
            <person name="Coleine C."/>
            <person name="Stajich J.E."/>
            <person name="Selbmann L."/>
        </authorList>
    </citation>
    <scope>NUCLEOTIDE SEQUENCE</scope>
    <source>
        <strain evidence="10">CCFEE 5485</strain>
    </source>
</reference>
<comment type="cofactor">
    <cofactor evidence="2">
        <name>Mg(2+)</name>
        <dbReference type="ChEBI" id="CHEBI:18420"/>
    </cofactor>
</comment>
<dbReference type="Pfam" id="PF02779">
    <property type="entry name" value="Transket_pyr"/>
    <property type="match status" value="1"/>
</dbReference>
<dbReference type="InterPro" id="IPR033247">
    <property type="entry name" value="Transketolase_fam"/>
</dbReference>
<evidence type="ECO:0000259" key="9">
    <source>
        <dbReference type="SMART" id="SM00861"/>
    </source>
</evidence>
<dbReference type="GO" id="GO:0005634">
    <property type="term" value="C:nucleus"/>
    <property type="evidence" value="ECO:0007669"/>
    <property type="project" value="TreeGrafter"/>
</dbReference>
<keyword evidence="5" id="KW-0808">Transferase</keyword>
<dbReference type="SUPFAM" id="SSF52922">
    <property type="entry name" value="TK C-terminal domain-like"/>
    <property type="match status" value="1"/>
</dbReference>
<dbReference type="InterPro" id="IPR029061">
    <property type="entry name" value="THDP-binding"/>
</dbReference>
<accession>A0AAE0TP32</accession>
<dbReference type="Proteomes" id="UP001274830">
    <property type="component" value="Unassembled WGS sequence"/>
</dbReference>
<keyword evidence="11" id="KW-1185">Reference proteome</keyword>
<evidence type="ECO:0000256" key="6">
    <source>
        <dbReference type="ARBA" id="ARBA00022723"/>
    </source>
</evidence>
<dbReference type="InterPro" id="IPR020826">
    <property type="entry name" value="Transketolase_BS"/>
</dbReference>
<dbReference type="Pfam" id="PF22613">
    <property type="entry name" value="Transketolase_C_1"/>
    <property type="match status" value="1"/>
</dbReference>
<organism evidence="10 11">
    <name type="scientific">Recurvomyces mirabilis</name>
    <dbReference type="NCBI Taxonomy" id="574656"/>
    <lineage>
        <taxon>Eukaryota</taxon>
        <taxon>Fungi</taxon>
        <taxon>Dikarya</taxon>
        <taxon>Ascomycota</taxon>
        <taxon>Pezizomycotina</taxon>
        <taxon>Dothideomycetes</taxon>
        <taxon>Dothideomycetidae</taxon>
        <taxon>Mycosphaerellales</taxon>
        <taxon>Teratosphaeriaceae</taxon>
        <taxon>Recurvomyces</taxon>
    </lineage>
</organism>
<dbReference type="GO" id="GO:0006098">
    <property type="term" value="P:pentose-phosphate shunt"/>
    <property type="evidence" value="ECO:0007669"/>
    <property type="project" value="TreeGrafter"/>
</dbReference>
<dbReference type="Pfam" id="PF00456">
    <property type="entry name" value="Transketolase_N"/>
    <property type="match status" value="1"/>
</dbReference>
<protein>
    <recommendedName>
        <fullName evidence="9">Transketolase-like pyrimidine-binding domain-containing protein</fullName>
    </recommendedName>
</protein>
<dbReference type="GO" id="GO:0004802">
    <property type="term" value="F:transketolase activity"/>
    <property type="evidence" value="ECO:0007669"/>
    <property type="project" value="TreeGrafter"/>
</dbReference>
<dbReference type="CDD" id="cd07033">
    <property type="entry name" value="TPP_PYR_DXS_TK_like"/>
    <property type="match status" value="1"/>
</dbReference>
<dbReference type="Gene3D" id="3.40.50.970">
    <property type="match status" value="2"/>
</dbReference>
<dbReference type="AlphaFoldDB" id="A0AAE0TP32"/>
<dbReference type="GO" id="GO:0005829">
    <property type="term" value="C:cytosol"/>
    <property type="evidence" value="ECO:0007669"/>
    <property type="project" value="TreeGrafter"/>
</dbReference>
<dbReference type="Gene3D" id="3.40.50.920">
    <property type="match status" value="1"/>
</dbReference>
<dbReference type="EMBL" id="JAUTXT010000092">
    <property type="protein sequence ID" value="KAK3669296.1"/>
    <property type="molecule type" value="Genomic_DNA"/>
</dbReference>
<gene>
    <name evidence="10" type="ORF">LTR78_010834</name>
</gene>
<evidence type="ECO:0000256" key="1">
    <source>
        <dbReference type="ARBA" id="ARBA00001941"/>
    </source>
</evidence>
<comment type="cofactor">
    <cofactor evidence="3">
        <name>thiamine diphosphate</name>
        <dbReference type="ChEBI" id="CHEBI:58937"/>
    </cofactor>
</comment>
<comment type="caution">
    <text evidence="10">The sequence shown here is derived from an EMBL/GenBank/DDBJ whole genome shotgun (WGS) entry which is preliminary data.</text>
</comment>
<dbReference type="InterPro" id="IPR005475">
    <property type="entry name" value="Transketolase-like_Pyr-bd"/>
</dbReference>
<dbReference type="GO" id="GO:0046872">
    <property type="term" value="F:metal ion binding"/>
    <property type="evidence" value="ECO:0007669"/>
    <property type="project" value="UniProtKB-KW"/>
</dbReference>
<name>A0AAE0TP32_9PEZI</name>
<comment type="cofactor">
    <cofactor evidence="1">
        <name>Co(2+)</name>
        <dbReference type="ChEBI" id="CHEBI:48828"/>
    </cofactor>
</comment>
<dbReference type="InterPro" id="IPR055152">
    <property type="entry name" value="Transketolase-like_C_2"/>
</dbReference>
<keyword evidence="6" id="KW-0479">Metal-binding</keyword>
<evidence type="ECO:0000256" key="3">
    <source>
        <dbReference type="ARBA" id="ARBA00001964"/>
    </source>
</evidence>
<sequence length="693" mass="74995">MAPGTIIDENLALSNGHTKDDSVSPTYTEDEQAVRCVRKLLIDIVRQNGGGHGGSAIGMAPLGVALWRHTMRYNPSNPAWFDRDRFVLSNGHAAMFLYTMLHLTGYPHMTLDELKMYANPKAVDSATGKWKSTICHGHPEIEVPGIEVTTGPLGQGVANAVGLAIASKQLAAKFNRADHVLIQSRIYCTTGDGCLQEGVAQEAMAIAGHLGLDNLVLCYDNNAVTCDGPLEWIVSEDTNAKVRALGWNVIDVFNGDASVTDIVAGLKLASSTKGRPTMVNIRTTIGYGTSTAGTFKSHHGTYSDDDAGLYAEPEDREPHRISQIGRTYLDATKDGKNTEDSWKSRLTRYTEKYPEDAQALHDRMRGVHDYKSVLDSIKVPQDILATRQFNGMVAGGADLWNSNQLGDQSSRIFDANNQTGQVIRYGIREHAMASISNGIAAYHPGSFIPITATFFMFYLYAAAGVRMGALSNLKVIHIATHDSIGEGQNGPTHQPVELDSLFRAMPNMLYIRPADAEEVVGAWDVALSSEGHSVMISLARDPAAIKMEATDRKKAAHGGYVVVENAEAVVTLISCGSELQFAVQAASELSASHKIATRVVSMPSIRLFEQQSEAYQDEVLGNAPHVISVEAYIATVWARFCTASIAMDSFGYSGGGAANFARFGLDTAGVVRKVKAHVQGSQSTKRSRWTLLQ</sequence>
<dbReference type="PANTHER" id="PTHR43522:SF6">
    <property type="entry name" value="TRANSKETOLASE-LIKE PYRIMIDINE-BINDING DOMAIN-CONTAINING PROTEIN-RELATED"/>
    <property type="match status" value="1"/>
</dbReference>
<evidence type="ECO:0000256" key="2">
    <source>
        <dbReference type="ARBA" id="ARBA00001946"/>
    </source>
</evidence>
<comment type="similarity">
    <text evidence="4">Belongs to the transketolase family.</text>
</comment>
<dbReference type="SUPFAM" id="SSF52518">
    <property type="entry name" value="Thiamin diphosphate-binding fold (THDP-binding)"/>
    <property type="match status" value="2"/>
</dbReference>
<dbReference type="InterPro" id="IPR005474">
    <property type="entry name" value="Transketolase_N"/>
</dbReference>
<keyword evidence="7" id="KW-0460">Magnesium</keyword>
<dbReference type="PANTHER" id="PTHR43522">
    <property type="entry name" value="TRANSKETOLASE"/>
    <property type="match status" value="1"/>
</dbReference>
<proteinExistence type="inferred from homology"/>
<evidence type="ECO:0000313" key="10">
    <source>
        <dbReference type="EMBL" id="KAK3669296.1"/>
    </source>
</evidence>
<keyword evidence="8" id="KW-0786">Thiamine pyrophosphate</keyword>